<comment type="caution">
    <text evidence="1">The sequence shown here is derived from an EMBL/GenBank/DDBJ whole genome shotgun (WGS) entry which is preliminary data.</text>
</comment>
<gene>
    <name evidence="1" type="ORF">GTG28_08955</name>
</gene>
<proteinExistence type="predicted"/>
<dbReference type="Proteomes" id="UP000478571">
    <property type="component" value="Unassembled WGS sequence"/>
</dbReference>
<organism evidence="1 2">
    <name type="scientific">Vibrio tetraodonis subsp. pristinus</name>
    <dbReference type="NCBI Taxonomy" id="2695891"/>
    <lineage>
        <taxon>Bacteria</taxon>
        <taxon>Pseudomonadati</taxon>
        <taxon>Pseudomonadota</taxon>
        <taxon>Gammaproteobacteria</taxon>
        <taxon>Vibrionales</taxon>
        <taxon>Vibrionaceae</taxon>
        <taxon>Vibrio</taxon>
    </lineage>
</organism>
<evidence type="ECO:0000313" key="2">
    <source>
        <dbReference type="Proteomes" id="UP000478571"/>
    </source>
</evidence>
<name>A0A6L8LV43_9VIBR</name>
<evidence type="ECO:0000313" key="1">
    <source>
        <dbReference type="EMBL" id="MYM59353.1"/>
    </source>
</evidence>
<reference evidence="1 2" key="1">
    <citation type="submission" date="2020-01" db="EMBL/GenBank/DDBJ databases">
        <title>Draft Genome Sequence of Vibrio sp. strain OCN044, Isolated from a Healthy Coral at Palmyra Atoll.</title>
        <authorList>
            <person name="Videau P."/>
            <person name="Loughran R."/>
            <person name="Esquivel A."/>
            <person name="Deadmond M."/>
            <person name="Paddock B.E."/>
            <person name="Saw J.H."/>
            <person name="Ushijima B."/>
        </authorList>
    </citation>
    <scope>NUCLEOTIDE SEQUENCE [LARGE SCALE GENOMIC DNA]</scope>
    <source>
        <strain evidence="1 2">OCN044</strain>
    </source>
</reference>
<dbReference type="AlphaFoldDB" id="A0A6L8LV43"/>
<protein>
    <submittedName>
        <fullName evidence="1">Entericidin EcnAB</fullName>
    </submittedName>
</protein>
<keyword evidence="2" id="KW-1185">Reference proteome</keyword>
<dbReference type="RefSeq" id="WP_160928994.1">
    <property type="nucleotide sequence ID" value="NZ_WWEU01000002.1"/>
</dbReference>
<sequence length="43" mass="4821">MRIAFITLILLVAGCSNTWQGVKDDSSKVWEDTKQAIHEATED</sequence>
<dbReference type="EMBL" id="WWEU01000002">
    <property type="protein sequence ID" value="MYM59353.1"/>
    <property type="molecule type" value="Genomic_DNA"/>
</dbReference>
<dbReference type="PROSITE" id="PS51257">
    <property type="entry name" value="PROKAR_LIPOPROTEIN"/>
    <property type="match status" value="1"/>
</dbReference>
<accession>A0A6L8LV43</accession>